<evidence type="ECO:0000256" key="7">
    <source>
        <dbReference type="SAM" id="MobiDB-lite"/>
    </source>
</evidence>
<evidence type="ECO:0000256" key="1">
    <source>
        <dbReference type="ARBA" id="ARBA00010396"/>
    </source>
</evidence>
<feature type="region of interest" description="Disordered" evidence="7">
    <location>
        <begin position="303"/>
        <end position="334"/>
    </location>
</feature>
<dbReference type="NCBIfam" id="TIGR00006">
    <property type="entry name" value="16S rRNA (cytosine(1402)-N(4))-methyltransferase RsmH"/>
    <property type="match status" value="1"/>
</dbReference>
<dbReference type="GO" id="GO:0071424">
    <property type="term" value="F:rRNA (cytosine-N4-)-methyltransferase activity"/>
    <property type="evidence" value="ECO:0007669"/>
    <property type="project" value="UniProtKB-UniRule"/>
</dbReference>
<protein>
    <recommendedName>
        <fullName evidence="6">Ribosomal RNA small subunit methyltransferase H</fullName>
        <ecNumber evidence="6">2.1.1.199</ecNumber>
    </recommendedName>
    <alternativeName>
        <fullName evidence="6">16S rRNA m(4)C1402 methyltransferase</fullName>
    </alternativeName>
    <alternativeName>
        <fullName evidence="6">rRNA (cytosine-N(4)-)-methyltransferase RsmH</fullName>
    </alternativeName>
</protein>
<dbReference type="SUPFAM" id="SSF53335">
    <property type="entry name" value="S-adenosyl-L-methionine-dependent methyltransferases"/>
    <property type="match status" value="1"/>
</dbReference>
<comment type="similarity">
    <text evidence="1 6">Belongs to the methyltransferase superfamily. RsmH family.</text>
</comment>
<comment type="function">
    <text evidence="6">Specifically methylates the N4 position of cytidine in position 1402 (C1402) of 16S rRNA.</text>
</comment>
<feature type="binding site" evidence="6">
    <location>
        <position position="123"/>
    </location>
    <ligand>
        <name>S-adenosyl-L-methionine</name>
        <dbReference type="ChEBI" id="CHEBI:59789"/>
    </ligand>
</feature>
<evidence type="ECO:0000256" key="2">
    <source>
        <dbReference type="ARBA" id="ARBA00022552"/>
    </source>
</evidence>
<dbReference type="GO" id="GO:0070475">
    <property type="term" value="P:rRNA base methylation"/>
    <property type="evidence" value="ECO:0007669"/>
    <property type="project" value="UniProtKB-UniRule"/>
</dbReference>
<reference evidence="8" key="2">
    <citation type="journal article" date="2021" name="PeerJ">
        <title>Extensive microbial diversity within the chicken gut microbiome revealed by metagenomics and culture.</title>
        <authorList>
            <person name="Gilroy R."/>
            <person name="Ravi A."/>
            <person name="Getino M."/>
            <person name="Pursley I."/>
            <person name="Horton D.L."/>
            <person name="Alikhan N.F."/>
            <person name="Baker D."/>
            <person name="Gharbi K."/>
            <person name="Hall N."/>
            <person name="Watson M."/>
            <person name="Adriaenssens E.M."/>
            <person name="Foster-Nyarko E."/>
            <person name="Jarju S."/>
            <person name="Secka A."/>
            <person name="Antonio M."/>
            <person name="Oren A."/>
            <person name="Chaudhuri R.R."/>
            <person name="La Ragione R."/>
            <person name="Hildebrand F."/>
            <person name="Pallen M.J."/>
        </authorList>
    </citation>
    <scope>NUCLEOTIDE SEQUENCE</scope>
    <source>
        <strain evidence="8">ChiGjej1B1-24693</strain>
    </source>
</reference>
<evidence type="ECO:0000256" key="5">
    <source>
        <dbReference type="ARBA" id="ARBA00022691"/>
    </source>
</evidence>
<dbReference type="PIRSF" id="PIRSF004486">
    <property type="entry name" value="MraW"/>
    <property type="match status" value="1"/>
</dbReference>
<dbReference type="PANTHER" id="PTHR11265">
    <property type="entry name" value="S-ADENOSYL-METHYLTRANSFERASE MRAW"/>
    <property type="match status" value="1"/>
</dbReference>
<feature type="binding site" evidence="6">
    <location>
        <position position="95"/>
    </location>
    <ligand>
        <name>S-adenosyl-L-methionine</name>
        <dbReference type="ChEBI" id="CHEBI:59789"/>
    </ligand>
</feature>
<dbReference type="Gene3D" id="1.10.150.170">
    <property type="entry name" value="Putative methyltransferase TM0872, insert domain"/>
    <property type="match status" value="1"/>
</dbReference>
<comment type="subcellular location">
    <subcellularLocation>
        <location evidence="6">Cytoplasm</location>
    </subcellularLocation>
</comment>
<keyword evidence="2 6" id="KW-0698">rRNA processing</keyword>
<dbReference type="Pfam" id="PF01795">
    <property type="entry name" value="Methyltransf_5"/>
    <property type="match status" value="1"/>
</dbReference>
<dbReference type="HAMAP" id="MF_01007">
    <property type="entry name" value="16SrRNA_methyltr_H"/>
    <property type="match status" value="1"/>
</dbReference>
<dbReference type="EMBL" id="DVLP01000289">
    <property type="protein sequence ID" value="HIT75853.1"/>
    <property type="molecule type" value="Genomic_DNA"/>
</dbReference>
<feature type="binding site" evidence="6">
    <location>
        <position position="116"/>
    </location>
    <ligand>
        <name>S-adenosyl-L-methionine</name>
        <dbReference type="ChEBI" id="CHEBI:59789"/>
    </ligand>
</feature>
<dbReference type="InterPro" id="IPR002903">
    <property type="entry name" value="RsmH"/>
</dbReference>
<dbReference type="Gene3D" id="3.40.50.150">
    <property type="entry name" value="Vaccinia Virus protein VP39"/>
    <property type="match status" value="1"/>
</dbReference>
<dbReference type="AlphaFoldDB" id="A0A9D1GZJ9"/>
<comment type="caution">
    <text evidence="8">The sequence shown here is derived from an EMBL/GenBank/DDBJ whole genome shotgun (WGS) entry which is preliminary data.</text>
</comment>
<dbReference type="Proteomes" id="UP000886842">
    <property type="component" value="Unassembled WGS sequence"/>
</dbReference>
<dbReference type="PANTHER" id="PTHR11265:SF0">
    <property type="entry name" value="12S RRNA N4-METHYLCYTIDINE METHYLTRANSFERASE"/>
    <property type="match status" value="1"/>
</dbReference>
<evidence type="ECO:0000256" key="4">
    <source>
        <dbReference type="ARBA" id="ARBA00022679"/>
    </source>
</evidence>
<keyword evidence="6" id="KW-0963">Cytoplasm</keyword>
<comment type="catalytic activity">
    <reaction evidence="6">
        <text>cytidine(1402) in 16S rRNA + S-adenosyl-L-methionine = N(4)-methylcytidine(1402) in 16S rRNA + S-adenosyl-L-homocysteine + H(+)</text>
        <dbReference type="Rhea" id="RHEA:42928"/>
        <dbReference type="Rhea" id="RHEA-COMP:10286"/>
        <dbReference type="Rhea" id="RHEA-COMP:10287"/>
        <dbReference type="ChEBI" id="CHEBI:15378"/>
        <dbReference type="ChEBI" id="CHEBI:57856"/>
        <dbReference type="ChEBI" id="CHEBI:59789"/>
        <dbReference type="ChEBI" id="CHEBI:74506"/>
        <dbReference type="ChEBI" id="CHEBI:82748"/>
        <dbReference type="EC" id="2.1.1.199"/>
    </reaction>
</comment>
<organism evidence="8 9">
    <name type="scientific">Candidatus Avipropionibacterium avicola</name>
    <dbReference type="NCBI Taxonomy" id="2840701"/>
    <lineage>
        <taxon>Bacteria</taxon>
        <taxon>Bacillati</taxon>
        <taxon>Actinomycetota</taxon>
        <taxon>Actinomycetes</taxon>
        <taxon>Propionibacteriales</taxon>
        <taxon>Propionibacteriaceae</taxon>
        <taxon>Propionibacteriaceae incertae sedis</taxon>
        <taxon>Candidatus Avipropionibacterium</taxon>
    </lineage>
</organism>
<accession>A0A9D1GZJ9</accession>
<evidence type="ECO:0000256" key="3">
    <source>
        <dbReference type="ARBA" id="ARBA00022603"/>
    </source>
</evidence>
<gene>
    <name evidence="6 8" type="primary">rsmH</name>
    <name evidence="8" type="ORF">IAA98_09725</name>
</gene>
<proteinExistence type="inferred from homology"/>
<dbReference type="GO" id="GO:0005737">
    <property type="term" value="C:cytoplasm"/>
    <property type="evidence" value="ECO:0007669"/>
    <property type="project" value="UniProtKB-SubCell"/>
</dbReference>
<evidence type="ECO:0000256" key="6">
    <source>
        <dbReference type="HAMAP-Rule" id="MF_01007"/>
    </source>
</evidence>
<evidence type="ECO:0000313" key="9">
    <source>
        <dbReference type="Proteomes" id="UP000886842"/>
    </source>
</evidence>
<feature type="binding site" evidence="6">
    <location>
        <begin position="49"/>
        <end position="51"/>
    </location>
    <ligand>
        <name>S-adenosyl-L-methionine</name>
        <dbReference type="ChEBI" id="CHEBI:59789"/>
    </ligand>
</feature>
<dbReference type="InterPro" id="IPR023397">
    <property type="entry name" value="SAM-dep_MeTrfase_MraW_recog"/>
</dbReference>
<keyword evidence="5 6" id="KW-0949">S-adenosyl-L-methionine</keyword>
<feature type="compositionally biased region" description="Basic and acidic residues" evidence="7">
    <location>
        <begin position="325"/>
        <end position="334"/>
    </location>
</feature>
<name>A0A9D1GZJ9_9ACTN</name>
<sequence length="334" mass="36093">MSGADQKSSTPPAAPDVHVPVMRDRIVELLAPSLQQRDAVLVDCTLGLAGHSLALLDAFSDTRLIGIDRDADALAVAEQRLARHHDRVTLVQAVYDEVDRVVADQGLASVSAVLMDLGLSSLQIDRADRGFAYAVDAPLDMRMDQRAELTAEGVVNGWSEAELVRILRRYAEERFADRIARAIVAERSRAPITTSARLVEIVTESLPAAARYAKKSGRGSHPAKRTFQALRIAVNDELAVLARALPAAVGVLGLGGRIAVLAYHSGEDRQVKQVLAAGAADRAPRDLPVVPEELQAELRLLTRGAEQPGEDEINDNPRAASARLRAAERVREVR</sequence>
<dbReference type="InterPro" id="IPR029063">
    <property type="entry name" value="SAM-dependent_MTases_sf"/>
</dbReference>
<dbReference type="SUPFAM" id="SSF81799">
    <property type="entry name" value="Putative methyltransferase TM0872, insert domain"/>
    <property type="match status" value="1"/>
</dbReference>
<feature type="binding site" evidence="6">
    <location>
        <position position="68"/>
    </location>
    <ligand>
        <name>S-adenosyl-L-methionine</name>
        <dbReference type="ChEBI" id="CHEBI:59789"/>
    </ligand>
</feature>
<keyword evidence="3 6" id="KW-0489">Methyltransferase</keyword>
<evidence type="ECO:0000313" key="8">
    <source>
        <dbReference type="EMBL" id="HIT75853.1"/>
    </source>
</evidence>
<keyword evidence="4 6" id="KW-0808">Transferase</keyword>
<dbReference type="EC" id="2.1.1.199" evidence="6"/>
<reference evidence="8" key="1">
    <citation type="submission" date="2020-10" db="EMBL/GenBank/DDBJ databases">
        <authorList>
            <person name="Gilroy R."/>
        </authorList>
    </citation>
    <scope>NUCLEOTIDE SEQUENCE</scope>
    <source>
        <strain evidence="8">ChiGjej1B1-24693</strain>
    </source>
</reference>